<dbReference type="NCBIfam" id="TIGR01901">
    <property type="entry name" value="adhes_NPXG"/>
    <property type="match status" value="1"/>
</dbReference>
<evidence type="ECO:0000313" key="5">
    <source>
        <dbReference type="EMBL" id="TPH25433.1"/>
    </source>
</evidence>
<feature type="domain" description="Filamentous haemagglutinin FhaB/tRNA nuclease CdiA-like TPS" evidence="4">
    <location>
        <begin position="71"/>
        <end position="181"/>
    </location>
</feature>
<dbReference type="EMBL" id="SDPB01000001">
    <property type="protein sequence ID" value="TPH25433.1"/>
    <property type="molecule type" value="Genomic_DNA"/>
</dbReference>
<dbReference type="InterPro" id="IPR024973">
    <property type="entry name" value="ESPR"/>
</dbReference>
<keyword evidence="2" id="KW-0964">Secreted</keyword>
<gene>
    <name evidence="5" type="ORF">EUX48_00005</name>
</gene>
<reference evidence="5 6" key="1">
    <citation type="submission" date="2019-01" db="EMBL/GenBank/DDBJ databases">
        <title>Comparative genomic analysis identifies haemin-independent Haemophilus haemolyticus: a formal re-classification of Haemophilus intermedius.</title>
        <authorList>
            <person name="Harris T.M."/>
            <person name="Price E.P."/>
            <person name="Sarovich D.S."/>
            <person name="Norskov-Lauritsen N."/>
            <person name="Beissbarth J."/>
            <person name="Chang A.B."/>
            <person name="Smith-Vaughan H.C."/>
        </authorList>
    </citation>
    <scope>NUCLEOTIDE SEQUENCE [LARGE SCALE GENOMIC DNA]</scope>
    <source>
        <strain evidence="5 6">60824 B Hi-4</strain>
    </source>
</reference>
<dbReference type="Gene3D" id="2.160.20.10">
    <property type="entry name" value="Single-stranded right-handed beta-helix, Pectin lyase-like"/>
    <property type="match status" value="2"/>
</dbReference>
<dbReference type="RefSeq" id="WP_140534009.1">
    <property type="nucleotide sequence ID" value="NZ_SDPB01000001.1"/>
</dbReference>
<dbReference type="SUPFAM" id="SSF51126">
    <property type="entry name" value="Pectin lyase-like"/>
    <property type="match status" value="1"/>
</dbReference>
<dbReference type="Pfam" id="PF13018">
    <property type="entry name" value="ESPR"/>
    <property type="match status" value="1"/>
</dbReference>
<comment type="subcellular location">
    <subcellularLocation>
        <location evidence="1">Secreted</location>
    </subcellularLocation>
</comment>
<evidence type="ECO:0000313" key="6">
    <source>
        <dbReference type="Proteomes" id="UP000316888"/>
    </source>
</evidence>
<proteinExistence type="predicted"/>
<dbReference type="SMART" id="SM00912">
    <property type="entry name" value="Haemagg_act"/>
    <property type="match status" value="1"/>
</dbReference>
<dbReference type="InterPro" id="IPR050909">
    <property type="entry name" value="Bact_Autotransporter_VF"/>
</dbReference>
<accession>A0A502LV23</accession>
<dbReference type="NCBIfam" id="TIGR01731">
    <property type="entry name" value="fil_hemag_20aa"/>
    <property type="match status" value="3"/>
</dbReference>
<dbReference type="PANTHER" id="PTHR12338:SF8">
    <property type="entry name" value="HEME_HEMOPEXIN-BINDING PROTEIN"/>
    <property type="match status" value="1"/>
</dbReference>
<protein>
    <submittedName>
        <fullName evidence="5">Filamentous hemagglutinin N-terminal domain-containing protein</fullName>
    </submittedName>
</protein>
<organism evidence="5 6">
    <name type="scientific">Haemophilus haemolyticus</name>
    <dbReference type="NCBI Taxonomy" id="726"/>
    <lineage>
        <taxon>Bacteria</taxon>
        <taxon>Pseudomonadati</taxon>
        <taxon>Pseudomonadota</taxon>
        <taxon>Gammaproteobacteria</taxon>
        <taxon>Pasteurellales</taxon>
        <taxon>Pasteurellaceae</taxon>
        <taxon>Haemophilus</taxon>
    </lineage>
</organism>
<evidence type="ECO:0000256" key="3">
    <source>
        <dbReference type="ARBA" id="ARBA00022729"/>
    </source>
</evidence>
<evidence type="ECO:0000256" key="1">
    <source>
        <dbReference type="ARBA" id="ARBA00004613"/>
    </source>
</evidence>
<evidence type="ECO:0000259" key="4">
    <source>
        <dbReference type="SMART" id="SM00912"/>
    </source>
</evidence>
<dbReference type="InterPro" id="IPR012334">
    <property type="entry name" value="Pectin_lyas_fold"/>
</dbReference>
<dbReference type="GO" id="GO:0005576">
    <property type="term" value="C:extracellular region"/>
    <property type="evidence" value="ECO:0007669"/>
    <property type="project" value="UniProtKB-SubCell"/>
</dbReference>
<dbReference type="InterPro" id="IPR010069">
    <property type="entry name" value="CdiA_FHA1_rpt"/>
</dbReference>
<comment type="caution">
    <text evidence="5">The sequence shown here is derived from an EMBL/GenBank/DDBJ whole genome shotgun (WGS) entry which is preliminary data.</text>
</comment>
<dbReference type="Pfam" id="PF05860">
    <property type="entry name" value="TPS"/>
    <property type="match status" value="1"/>
</dbReference>
<sequence>MNKIYRLKFSKRLNQLVAVSEITVGHDRNSGSNNDTEIGSSSTIVKFLKLKLLAGMISILSFGFATQTAMANGLQGMEVVNGTASMSVNGKNTTITNTPDAIINWKQFNINQDELVRFVQESSNSAVFNRVTSDQISQLKGALNSNGHVFLINPNGIVMGKDAVINAAGFTASTLNISDKDLKARNFNFEQAKDKAMAQIVNNGLISVSKNGSVNLIGGSVKNNGVIKVEDGNILLLAGQKVTISDITNPTITYSVVAPKNEAVNLGTIFAKNGKIQMHAGSVVNKGTLNANSVRKDKSGTIILSAKEGEANIDGTVTLNNANFKAGSLTITGKKVVLNSGAKVELTGKQGGTVYIGGDERGQGKIQLAEKTEIKQGASVNVSGSEKGGKAIVWGDRAQVDGKITAKGKDKKNSGFVETSGKYLGVGKTAKVEAKEWLLDPYNVHIVSDSENQSQGGGSRPAITISGTEQDVKILNTTIQNALNQGTNVTITTTEPAGTQPVGGQGNFTVEADIVKSAGTYANLTMIANDTFTQKKGTSIKATEGKLNLKVTAGKNLVLKGNIDTKEGTLNISTKGDATLEGATVKGKGAISIDGETSGNPNRTLEVKGNTTLKGYGDDGLSIKVSDKAKIKGTWEGDINVAGNVSYVHTLADHTKESHHDWKANLNVNNGKFKFSDLNNHNENVAGITQEKPILNISENVNFNVENAEDIILFDVKQHGGQSGVNSPLKDKNSSYISKLATHINGDMRIAGSGKVTITSSAPENSVIGGILIKSNEIVTDGTATLNLIGKALSEDSKNPPAIVIENNLTLNSKGNSTINIHGSAGQGSDAVWVGKNVKLYDESSAKDADVQRNLTLLGNNINITAAQRDGKKNASKITVTGEFTTDAKNVYLGDKDDKNGVRVSLYGNTTLKSGNVTLNSNGENVNSQIKLTNLKNNANLSITGSKVTFDGKTNSTNSMTVNATNDADNVILVNGDFASTGNLNITANGGMLAPAGTAYQFDFKGENTNIELKKDLQLRGKVNTKNTVNWTADKIKLGGDISQEGGHLTLTTKTQDIQTDATNKIVNGEPTNSENNTITFNGNDKSKLTINTSALNGNYGKIKFKKYGNDLTLNSTTQGGEVALKGKHDNKTKMGIEFEDTTLNVGAGKLNVETTVTGKNDLAIKKADGNENLDVTVRSTNEFTGKLEAGSVAINATNIGTEAGSSITATEKDVTLTASNNLTNAGAVDAKVNANLEGKNITNSGSVTATEGKVGVNASEKFTNTETGNLTGKAVDVEANDIETKAGSSITATEKDVTLTASNNLTNGGNVNAAKGDVTLKGDTLTNSGNVSAQKDVLLKADTLTNSGTVTATEGDVTLKGVMVTNHGGTVTATNGKVGVTASKTFMNATGSLTGKAVDVEAKDILAVKESIITATEKDVMLSATNSLLNDGRVAAKGDTILKGATLTNEGSVTAQEGDVTLRGETLTNDGHVTAAKGDATLKGTTVTNSGTVTAETGKVGVNASDKFTNTATGNLTGKTGVAITANDADVAGKVTAETGKASVIAQNKATISGAVSGQDVELEGKKGLTINQDATVTATEGNATLKGSSIEQNGTVKAKQNATLEGGTVTNSGSVTSTEGKVGVNASDKFTNTATGNLTGKTGVAITANDADVAGKVTAETGKASVIAQNKATISGAVSGQDVELEGKKGLT</sequence>
<dbReference type="Proteomes" id="UP000316888">
    <property type="component" value="Unassembled WGS sequence"/>
</dbReference>
<dbReference type="InterPro" id="IPR011050">
    <property type="entry name" value="Pectin_lyase_fold/virulence"/>
</dbReference>
<keyword evidence="3" id="KW-0732">Signal</keyword>
<dbReference type="InterPro" id="IPR008638">
    <property type="entry name" value="FhaB/CdiA-like_TPS"/>
</dbReference>
<feature type="non-terminal residue" evidence="5">
    <location>
        <position position="1694"/>
    </location>
</feature>
<evidence type="ECO:0000256" key="2">
    <source>
        <dbReference type="ARBA" id="ARBA00022525"/>
    </source>
</evidence>
<name>A0A502LV23_HAEHA</name>
<dbReference type="PANTHER" id="PTHR12338">
    <property type="entry name" value="AUTOTRANSPORTER"/>
    <property type="match status" value="1"/>
</dbReference>